<protein>
    <submittedName>
        <fullName evidence="4">Uncharacterized protein</fullName>
    </submittedName>
</protein>
<name>A0AAD2FFM5_9STRA</name>
<feature type="compositionally biased region" description="Basic and acidic residues" evidence="2">
    <location>
        <begin position="87"/>
        <end position="102"/>
    </location>
</feature>
<accession>A0AAD2FFM5</accession>
<dbReference type="EMBL" id="CAKOGP040000435">
    <property type="protein sequence ID" value="CAJ1935001.1"/>
    <property type="molecule type" value="Genomic_DNA"/>
</dbReference>
<reference evidence="4" key="1">
    <citation type="submission" date="2023-08" db="EMBL/GenBank/DDBJ databases">
        <authorList>
            <person name="Audoor S."/>
            <person name="Bilcke G."/>
        </authorList>
    </citation>
    <scope>NUCLEOTIDE SEQUENCE</scope>
</reference>
<feature type="compositionally biased region" description="Polar residues" evidence="2">
    <location>
        <begin position="141"/>
        <end position="155"/>
    </location>
</feature>
<feature type="chain" id="PRO_5042168162" evidence="3">
    <location>
        <begin position="28"/>
        <end position="619"/>
    </location>
</feature>
<dbReference type="Proteomes" id="UP001295423">
    <property type="component" value="Unassembled WGS sequence"/>
</dbReference>
<feature type="coiled-coil region" evidence="1">
    <location>
        <begin position="321"/>
        <end position="453"/>
    </location>
</feature>
<dbReference type="Gene3D" id="1.10.287.1490">
    <property type="match status" value="1"/>
</dbReference>
<gene>
    <name evidence="4" type="ORF">CYCCA115_LOCUS4338</name>
</gene>
<feature type="region of interest" description="Disordered" evidence="2">
    <location>
        <begin position="61"/>
        <end position="155"/>
    </location>
</feature>
<feature type="signal peptide" evidence="3">
    <location>
        <begin position="1"/>
        <end position="27"/>
    </location>
</feature>
<proteinExistence type="predicted"/>
<dbReference type="AlphaFoldDB" id="A0AAD2FFM5"/>
<feature type="coiled-coil region" evidence="1">
    <location>
        <begin position="23"/>
        <end position="50"/>
    </location>
</feature>
<evidence type="ECO:0000313" key="5">
    <source>
        <dbReference type="Proteomes" id="UP001295423"/>
    </source>
</evidence>
<dbReference type="SUPFAM" id="SSF90257">
    <property type="entry name" value="Myosin rod fragments"/>
    <property type="match status" value="1"/>
</dbReference>
<keyword evidence="3" id="KW-0732">Signal</keyword>
<evidence type="ECO:0000256" key="3">
    <source>
        <dbReference type="SAM" id="SignalP"/>
    </source>
</evidence>
<evidence type="ECO:0000256" key="2">
    <source>
        <dbReference type="SAM" id="MobiDB-lite"/>
    </source>
</evidence>
<evidence type="ECO:0000256" key="1">
    <source>
        <dbReference type="SAM" id="Coils"/>
    </source>
</evidence>
<organism evidence="4 5">
    <name type="scientific">Cylindrotheca closterium</name>
    <dbReference type="NCBI Taxonomy" id="2856"/>
    <lineage>
        <taxon>Eukaryota</taxon>
        <taxon>Sar</taxon>
        <taxon>Stramenopiles</taxon>
        <taxon>Ochrophyta</taxon>
        <taxon>Bacillariophyta</taxon>
        <taxon>Bacillariophyceae</taxon>
        <taxon>Bacillariophycidae</taxon>
        <taxon>Bacillariales</taxon>
        <taxon>Bacillariaceae</taxon>
        <taxon>Cylindrotheca</taxon>
    </lineage>
</organism>
<evidence type="ECO:0000313" key="4">
    <source>
        <dbReference type="EMBL" id="CAJ1935001.1"/>
    </source>
</evidence>
<keyword evidence="1" id="KW-0175">Coiled coil</keyword>
<comment type="caution">
    <text evidence="4">The sequence shown here is derived from an EMBL/GenBank/DDBJ whole genome shotgun (WGS) entry which is preliminary data.</text>
</comment>
<sequence length="619" mass="69537">MTEQEHHRGFATKLSLFLALCAVALLAVQNQSLNTQVTNLQNQVNLNQEQQEHYNVEPAPTENAFEFHPPPSNVRGRQRNLSGRNAVSKDEPIQESKLKEKLNIIQKDQLARGGRKLSSKKSGSSSGKGGSKSSKRCGSSNTNDSATTTQSGDGNVQTARCEDLRQVVFDLTTEIKSLEGQTLRYNALADELRQTAIVAGGNPKVKRRELQDVQYKGELNDNLRILKRQEDLIRSGNERVTELNVVLRESALNLLGLNSNLSDENLALLRDVTYLTQENFDLLNAQTKLSDQISTLNSTLDTYKNLLDNQGDLNGELNQTTTQLEAEIDRLVASNEEYKRLNRDLNNTIGDLTNSNTELANQNKILEGLNMDLNNTIDRLDGEVGDLASEIDRLETQNGQLATEVGRLENATSDLEQVRKNLEDNVTALVEEVDQFSSKVDELQKYNDDLENIVSFVNETSGFLDESMNSVTEYLSEQIVAYRSVATETLQNTFIQRAALWDCSYRDHFGDEAFSKNDKVPIPDSKFDDVMNYVDDRVLQELCLKLDDFEKFLELEFDDPVFTTNHIVSGIASYTYLAFSHYFPDSDEETGITEADWALAGYNCERLPDNKQFVHIPSA</sequence>
<keyword evidence="5" id="KW-1185">Reference proteome</keyword>